<dbReference type="PROSITE" id="PS50096">
    <property type="entry name" value="IQ"/>
    <property type="match status" value="1"/>
</dbReference>
<dbReference type="AlphaFoldDB" id="A0A433U3V1"/>
<dbReference type="STRING" id="188477.A0A433U3V1"/>
<proteinExistence type="predicted"/>
<dbReference type="Proteomes" id="UP000271974">
    <property type="component" value="Unassembled WGS sequence"/>
</dbReference>
<sequence length="170" mass="18297">VNQRAGLTSSPLARPTETSHLHSNQAAAGSQLSGLQATPPFDLGTSNAVSRTNEERKQAIKATALTLQTRLVEERRKLEELKVGPELSHPHSTEPEFVPRYDRITGSGDSFSVFTSHLPGSQVGLQPVTVASRQTQDEAASRIQAAYRGHSVRGALNWGLPSGDTLGHRL</sequence>
<feature type="compositionally biased region" description="Polar residues" evidence="1">
    <location>
        <begin position="1"/>
        <end position="36"/>
    </location>
</feature>
<keyword evidence="3" id="KW-1185">Reference proteome</keyword>
<evidence type="ECO:0000256" key="1">
    <source>
        <dbReference type="SAM" id="MobiDB-lite"/>
    </source>
</evidence>
<gene>
    <name evidence="2" type="ORF">EGW08_003795</name>
</gene>
<protein>
    <submittedName>
        <fullName evidence="2">Uncharacterized protein</fullName>
    </submittedName>
</protein>
<dbReference type="CDD" id="cd23767">
    <property type="entry name" value="IQCD"/>
    <property type="match status" value="1"/>
</dbReference>
<reference evidence="2 3" key="1">
    <citation type="submission" date="2019-01" db="EMBL/GenBank/DDBJ databases">
        <title>A draft genome assembly of the solar-powered sea slug Elysia chlorotica.</title>
        <authorList>
            <person name="Cai H."/>
            <person name="Li Q."/>
            <person name="Fang X."/>
            <person name="Li J."/>
            <person name="Curtis N.E."/>
            <person name="Altenburger A."/>
            <person name="Shibata T."/>
            <person name="Feng M."/>
            <person name="Maeda T."/>
            <person name="Schwartz J.A."/>
            <person name="Shigenobu S."/>
            <person name="Lundholm N."/>
            <person name="Nishiyama T."/>
            <person name="Yang H."/>
            <person name="Hasebe M."/>
            <person name="Li S."/>
            <person name="Pierce S.K."/>
            <person name="Wang J."/>
        </authorList>
    </citation>
    <scope>NUCLEOTIDE SEQUENCE [LARGE SCALE GENOMIC DNA]</scope>
    <source>
        <strain evidence="2">EC2010</strain>
        <tissue evidence="2">Whole organism of an adult</tissue>
    </source>
</reference>
<comment type="caution">
    <text evidence="2">The sequence shown here is derived from an EMBL/GenBank/DDBJ whole genome shotgun (WGS) entry which is preliminary data.</text>
</comment>
<evidence type="ECO:0000313" key="3">
    <source>
        <dbReference type="Proteomes" id="UP000271974"/>
    </source>
</evidence>
<feature type="non-terminal residue" evidence="2">
    <location>
        <position position="1"/>
    </location>
</feature>
<feature type="non-terminal residue" evidence="2">
    <location>
        <position position="170"/>
    </location>
</feature>
<dbReference type="EMBL" id="RQTK01000082">
    <property type="protein sequence ID" value="RUS88458.1"/>
    <property type="molecule type" value="Genomic_DNA"/>
</dbReference>
<organism evidence="2 3">
    <name type="scientific">Elysia chlorotica</name>
    <name type="common">Eastern emerald elysia</name>
    <name type="synonym">Sea slug</name>
    <dbReference type="NCBI Taxonomy" id="188477"/>
    <lineage>
        <taxon>Eukaryota</taxon>
        <taxon>Metazoa</taxon>
        <taxon>Spiralia</taxon>
        <taxon>Lophotrochozoa</taxon>
        <taxon>Mollusca</taxon>
        <taxon>Gastropoda</taxon>
        <taxon>Heterobranchia</taxon>
        <taxon>Euthyneura</taxon>
        <taxon>Panpulmonata</taxon>
        <taxon>Sacoglossa</taxon>
        <taxon>Placobranchoidea</taxon>
        <taxon>Plakobranchidae</taxon>
        <taxon>Elysia</taxon>
    </lineage>
</organism>
<dbReference type="OrthoDB" id="306254at2759"/>
<accession>A0A433U3V1</accession>
<feature type="region of interest" description="Disordered" evidence="1">
    <location>
        <begin position="1"/>
        <end position="52"/>
    </location>
</feature>
<evidence type="ECO:0000313" key="2">
    <source>
        <dbReference type="EMBL" id="RUS88458.1"/>
    </source>
</evidence>
<name>A0A433U3V1_ELYCH</name>